<protein>
    <submittedName>
        <fullName evidence="1">Uncharacterized protein</fullName>
    </submittedName>
</protein>
<evidence type="ECO:0000313" key="2">
    <source>
        <dbReference type="Proteomes" id="UP000177324"/>
    </source>
</evidence>
<name>A0A1G1VR81_9BACT</name>
<organism evidence="1 2">
    <name type="scientific">Candidatus Chisholmbacteria bacterium RIFCSPHIGHO2_01_FULL_48_12</name>
    <dbReference type="NCBI Taxonomy" id="1797589"/>
    <lineage>
        <taxon>Bacteria</taxon>
        <taxon>Candidatus Chisholmiibacteriota</taxon>
    </lineage>
</organism>
<dbReference type="STRING" id="1797589.A2784_01750"/>
<reference evidence="1 2" key="1">
    <citation type="journal article" date="2016" name="Nat. Commun.">
        <title>Thousands of microbial genomes shed light on interconnected biogeochemical processes in an aquifer system.</title>
        <authorList>
            <person name="Anantharaman K."/>
            <person name="Brown C.T."/>
            <person name="Hug L.A."/>
            <person name="Sharon I."/>
            <person name="Castelle C.J."/>
            <person name="Probst A.J."/>
            <person name="Thomas B.C."/>
            <person name="Singh A."/>
            <person name="Wilkins M.J."/>
            <person name="Karaoz U."/>
            <person name="Brodie E.L."/>
            <person name="Williams K.H."/>
            <person name="Hubbard S.S."/>
            <person name="Banfield J.F."/>
        </authorList>
    </citation>
    <scope>NUCLEOTIDE SEQUENCE [LARGE SCALE GENOMIC DNA]</scope>
</reference>
<sequence>MRKTQSHNQHFLFLKDQVAAYQSQAKQGFKDKHPRATQWLEKRQLDVGKIRQQSQRLLTGATLSSLLLLAAPQAPSPLPQATEQRRLARVYLISAQDIKSRLAEALALLVPARVGHPDPDNEIQVSQVIEENLGIKVKFELEGQRLNHSLGYIGYEQHLARFPGDSVRLHDEWPEAEMAGGLGAWGYFANSAAELTPKLEAMEKYYAVVQTLYLPTWQKDLKSLRDWYKYRKVLVINVQTGAAVVAAIGDAGPANWTGKQFGGSPEVMHSLGLGSSHKGKVLLLFVDDPTDQVPLGPVKAPAQLGPPQEV</sequence>
<accession>A0A1G1VR81</accession>
<evidence type="ECO:0000313" key="1">
    <source>
        <dbReference type="EMBL" id="OGY17903.1"/>
    </source>
</evidence>
<dbReference type="EMBL" id="MHCH01000014">
    <property type="protein sequence ID" value="OGY17903.1"/>
    <property type="molecule type" value="Genomic_DNA"/>
</dbReference>
<proteinExistence type="predicted"/>
<gene>
    <name evidence="1" type="ORF">A2784_01750</name>
</gene>
<dbReference type="AlphaFoldDB" id="A0A1G1VR81"/>
<comment type="caution">
    <text evidence="1">The sequence shown here is derived from an EMBL/GenBank/DDBJ whole genome shotgun (WGS) entry which is preliminary data.</text>
</comment>
<dbReference type="Proteomes" id="UP000177324">
    <property type="component" value="Unassembled WGS sequence"/>
</dbReference>